<evidence type="ECO:0000313" key="2">
    <source>
        <dbReference type="Proteomes" id="UP000249757"/>
    </source>
</evidence>
<keyword evidence="2" id="KW-1185">Reference proteome</keyword>
<proteinExistence type="predicted"/>
<organism evidence="1 2">
    <name type="scientific">Pyrenophora tritici-repentis</name>
    <dbReference type="NCBI Taxonomy" id="45151"/>
    <lineage>
        <taxon>Eukaryota</taxon>
        <taxon>Fungi</taxon>
        <taxon>Dikarya</taxon>
        <taxon>Ascomycota</taxon>
        <taxon>Pezizomycotina</taxon>
        <taxon>Dothideomycetes</taxon>
        <taxon>Pleosporomycetidae</taxon>
        <taxon>Pleosporales</taxon>
        <taxon>Pleosporineae</taxon>
        <taxon>Pleosporaceae</taxon>
        <taxon>Pyrenophora</taxon>
    </lineage>
</organism>
<name>A0A922NHX2_9PLEO</name>
<dbReference type="CDD" id="cd09272">
    <property type="entry name" value="RNase_HI_RT_Ty1"/>
    <property type="match status" value="1"/>
</dbReference>
<dbReference type="Proteomes" id="UP000249757">
    <property type="component" value="Unassembled WGS sequence"/>
</dbReference>
<evidence type="ECO:0000313" key="1">
    <source>
        <dbReference type="EMBL" id="KAI1514524.1"/>
    </source>
</evidence>
<comment type="caution">
    <text evidence="1">The sequence shown here is derived from an EMBL/GenBank/DDBJ whole genome shotgun (WGS) entry which is preliminary data.</text>
</comment>
<accession>A0A922NHX2</accession>
<protein>
    <submittedName>
        <fullName evidence="1">Polyprotein</fullName>
    </submittedName>
</protein>
<dbReference type="EMBL" id="NRDI02000008">
    <property type="protein sequence ID" value="KAI1514524.1"/>
    <property type="molecule type" value="Genomic_DNA"/>
</dbReference>
<gene>
    <name evidence="1" type="ORF">Ptr86124_007154</name>
</gene>
<dbReference type="AlphaFoldDB" id="A0A922NHX2"/>
<reference evidence="2" key="1">
    <citation type="journal article" date="2022" name="Microb. Genom.">
        <title>A global pangenome for the wheat fungal pathogen Pyrenophora tritici-repentis and prediction of effector protein structural homology.</title>
        <authorList>
            <person name="Moolhuijzen P.M."/>
            <person name="See P.T."/>
            <person name="Shi G."/>
            <person name="Powell H.R."/>
            <person name="Cockram J."/>
            <person name="Jorgensen L.N."/>
            <person name="Benslimane H."/>
            <person name="Strelkov S.E."/>
            <person name="Turner J."/>
            <person name="Liu Z."/>
            <person name="Moffat C.S."/>
        </authorList>
    </citation>
    <scope>NUCLEOTIDE SEQUENCE [LARGE SCALE GENOMIC DNA]</scope>
</reference>
<sequence length="159" mass="18104">MTNQINQSDQSGLIVAESAVTTSTTEAELLALSQVAKEAIFTSRLLRELRVTLSDPTITIKCDNQQTIRLVTEDVAKLQTKLRHVDIHNHWLRQEVTRKVIKVEYVPSDNMIADGFTKPLPANKWARFLDQLGLVEREEAPLREIELKEVQEQLEGLIM</sequence>